<dbReference type="EMBL" id="MH281630">
    <property type="protein sequence ID" value="AYR06550.1"/>
    <property type="molecule type" value="Genomic_DNA"/>
</dbReference>
<feature type="transmembrane region" description="Helical" evidence="7">
    <location>
        <begin position="12"/>
        <end position="35"/>
    </location>
</feature>
<dbReference type="Pfam" id="PF05140">
    <property type="entry name" value="ResB"/>
    <property type="match status" value="2"/>
</dbReference>
<keyword evidence="3 6" id="KW-0201">Cytochrome c-type biogenesis</keyword>
<evidence type="ECO:0000256" key="2">
    <source>
        <dbReference type="ARBA" id="ARBA00022692"/>
    </source>
</evidence>
<comment type="subunit">
    <text evidence="6">May interact with CcsA.</text>
</comment>
<dbReference type="InterPro" id="IPR007816">
    <property type="entry name" value="ResB-like_domain"/>
</dbReference>
<protein>
    <recommendedName>
        <fullName evidence="6">Cytochrome c biogenesis protein CcsB</fullName>
    </recommendedName>
</protein>
<dbReference type="HAMAP" id="MF_01392">
    <property type="entry name" value="CytC_Ccs1"/>
    <property type="match status" value="1"/>
</dbReference>
<comment type="similarity">
    <text evidence="6">Belongs to the Ccs1/CcsB family.</text>
</comment>
<keyword evidence="9" id="KW-0934">Plastid</keyword>
<feature type="transmembrane region" description="Helical" evidence="7">
    <location>
        <begin position="156"/>
        <end position="184"/>
    </location>
</feature>
<feature type="domain" description="ResB-like" evidence="8">
    <location>
        <begin position="16"/>
        <end position="281"/>
    </location>
</feature>
<dbReference type="GO" id="GO:0042651">
    <property type="term" value="C:thylakoid membrane"/>
    <property type="evidence" value="ECO:0007669"/>
    <property type="project" value="UniProtKB-UniRule"/>
</dbReference>
<evidence type="ECO:0000256" key="1">
    <source>
        <dbReference type="ARBA" id="ARBA00004141"/>
    </source>
</evidence>
<dbReference type="PANTHER" id="PTHR31566">
    <property type="entry name" value="CYTOCHROME C BIOGENESIS PROTEIN CCS1, CHLOROPLASTIC"/>
    <property type="match status" value="1"/>
</dbReference>
<evidence type="ECO:0000313" key="9">
    <source>
        <dbReference type="EMBL" id="AYR06550.1"/>
    </source>
</evidence>
<evidence type="ECO:0000256" key="6">
    <source>
        <dbReference type="HAMAP-Rule" id="MF_01392"/>
    </source>
</evidence>
<comment type="function">
    <text evidence="6">Required during biogenesis of c-type cytochromes (cytochrome c6 and cytochrome f) at the step of heme attachment.</text>
</comment>
<feature type="transmembrane region" description="Helical" evidence="7">
    <location>
        <begin position="75"/>
        <end position="97"/>
    </location>
</feature>
<name>A0A3G3MIA3_9FLOR</name>
<evidence type="ECO:0000256" key="7">
    <source>
        <dbReference type="SAM" id="Phobius"/>
    </source>
</evidence>
<feature type="transmembrane region" description="Helical" evidence="7">
    <location>
        <begin position="373"/>
        <end position="392"/>
    </location>
</feature>
<proteinExistence type="inferred from homology"/>
<comment type="subcellular location">
    <subcellularLocation>
        <location evidence="6">Cellular thylakoid membrane</location>
        <topology evidence="6">Multi-pass membrane protein</topology>
    </subcellularLocation>
    <subcellularLocation>
        <location evidence="1">Membrane</location>
        <topology evidence="1">Multi-pass membrane protein</topology>
    </subcellularLocation>
</comment>
<dbReference type="InterPro" id="IPR023494">
    <property type="entry name" value="Cyt_c_bgen_Ccs1/CcsB/ResB"/>
</dbReference>
<evidence type="ECO:0000256" key="3">
    <source>
        <dbReference type="ARBA" id="ARBA00022748"/>
    </source>
</evidence>
<dbReference type="PANTHER" id="PTHR31566:SF0">
    <property type="entry name" value="CYTOCHROME C BIOGENESIS PROTEIN CCS1, CHLOROPLASTIC"/>
    <property type="match status" value="1"/>
</dbReference>
<dbReference type="AlphaFoldDB" id="A0A3G3MIA3"/>
<keyword evidence="2 6" id="KW-0812">Transmembrane</keyword>
<reference evidence="9" key="1">
    <citation type="journal article" date="2018" name="Genome Biol. Evol.">
        <title>Mitochondrial and Plastid Genomes from Coralline Red Algae Provide Insights into the Incongruent Evolutionary Histories of Organelles.</title>
        <authorList>
            <person name="Lee J."/>
            <person name="Song H.J."/>
            <person name="In Park S."/>
            <person name="Lee Y.M."/>
            <person name="Jeong S.Y."/>
            <person name="Oh Cho T."/>
            <person name="Kim J.H."/>
            <person name="Choi H.G."/>
            <person name="Choi C.G."/>
            <person name="Nelson W.A."/>
            <person name="Fredericq S."/>
            <person name="Bhattacharya D."/>
            <person name="Su Yoon H."/>
        </authorList>
    </citation>
    <scope>NUCLEOTIDE SEQUENCE</scope>
</reference>
<gene>
    <name evidence="6 9" type="primary">ccs1</name>
    <name evidence="6" type="synonym">ccsB</name>
</gene>
<sequence>MKNIIWHILRIISSLSMAIIVLLLIAILSFIGTVIEQDQTLDYYQVRYPSSQTAAKFLSWQKIRFLGLDHIYTNWWFISLLLFFFVSLLVCTFSRQLPSLKYSRKWKFLYKDQSLRKFNYYTCMDGVSLSDFIYSLNIKNYYVFHKSNSIYAYKGLIGRITPIFVHISLILTLIGSFIGMIGGFSTQEIIPKSEVSHLQNIIKSGYYSVVPNNLVCRVDDFYVNYYNNNSIQQFFSAVSILNNDGQVIVQKVLSVNKPLKFKGLTFYQTDWQISGLRIKIGNQYTIEKSLNKIINSDNGSIFWVCHLPIDFNHTISIVLSGLDGVISVYDNLGVLIIRTSCKTFNLFYNVPILVEEVIASTGLQIKADPGVNLIYWGFLILMISTLISYLSYSQIWANTTNRFISVGGTTNRASLVFENEISKIYSSYCMLVSVKR</sequence>
<keyword evidence="5 6" id="KW-0472">Membrane</keyword>
<dbReference type="GO" id="GO:0017004">
    <property type="term" value="P:cytochrome complex assembly"/>
    <property type="evidence" value="ECO:0007669"/>
    <property type="project" value="UniProtKB-UniRule"/>
</dbReference>
<evidence type="ECO:0000256" key="4">
    <source>
        <dbReference type="ARBA" id="ARBA00022989"/>
    </source>
</evidence>
<keyword evidence="4 6" id="KW-1133">Transmembrane helix</keyword>
<feature type="domain" description="ResB-like" evidence="8">
    <location>
        <begin position="357"/>
        <end position="421"/>
    </location>
</feature>
<accession>A0A3G3MIA3</accession>
<evidence type="ECO:0000259" key="8">
    <source>
        <dbReference type="Pfam" id="PF05140"/>
    </source>
</evidence>
<geneLocation type="plastid" evidence="9"/>
<keyword evidence="6" id="KW-0793">Thylakoid</keyword>
<organism evidence="9">
    <name type="scientific">Rhodogorgon sp</name>
    <dbReference type="NCBI Taxonomy" id="2485824"/>
    <lineage>
        <taxon>Eukaryota</taxon>
        <taxon>Rhodophyta</taxon>
        <taxon>Florideophyceae</taxon>
        <taxon>Corallinophycidae</taxon>
        <taxon>Rhodogorgonales</taxon>
        <taxon>Rhodogorgonaceae</taxon>
        <taxon>Rhodogorgon</taxon>
    </lineage>
</organism>
<evidence type="ECO:0000256" key="5">
    <source>
        <dbReference type="ARBA" id="ARBA00023136"/>
    </source>
</evidence>